<evidence type="ECO:0000256" key="4">
    <source>
        <dbReference type="ARBA" id="ARBA00022816"/>
    </source>
</evidence>
<evidence type="ECO:0000256" key="10">
    <source>
        <dbReference type="SAM" id="MobiDB-lite"/>
    </source>
</evidence>
<comment type="caution">
    <text evidence="11">The sequence shown here is derived from an EMBL/GenBank/DDBJ whole genome shotgun (WGS) entry which is preliminary data.</text>
</comment>
<comment type="similarity">
    <text evidence="2 9">Belongs to the nucleoporin Nup85 family.</text>
</comment>
<evidence type="ECO:0000256" key="8">
    <source>
        <dbReference type="ARBA" id="ARBA00023242"/>
    </source>
</evidence>
<keyword evidence="5 9" id="KW-0653">Protein transport</keyword>
<dbReference type="PANTHER" id="PTHR13373">
    <property type="entry name" value="FROUNT PROTEIN-RELATED"/>
    <property type="match status" value="1"/>
</dbReference>
<keyword evidence="4 9" id="KW-0509">mRNA transport</keyword>
<evidence type="ECO:0000256" key="6">
    <source>
        <dbReference type="ARBA" id="ARBA00023010"/>
    </source>
</evidence>
<dbReference type="GO" id="GO:0031965">
    <property type="term" value="C:nuclear membrane"/>
    <property type="evidence" value="ECO:0007669"/>
    <property type="project" value="UniProtKB-UniRule"/>
</dbReference>
<keyword evidence="7 9" id="KW-0906">Nuclear pore complex</keyword>
<dbReference type="GO" id="GO:0006606">
    <property type="term" value="P:protein import into nucleus"/>
    <property type="evidence" value="ECO:0007669"/>
    <property type="project" value="TreeGrafter"/>
</dbReference>
<dbReference type="EMBL" id="JAOPGA020001736">
    <property type="protein sequence ID" value="KAL0490939.1"/>
    <property type="molecule type" value="Genomic_DNA"/>
</dbReference>
<comment type="function">
    <text evidence="9">Functions as a component of the nuclear pore complex (NPC).</text>
</comment>
<gene>
    <name evidence="11" type="ORF">AKO1_002569</name>
</gene>
<comment type="subcellular location">
    <subcellularLocation>
        <location evidence="1 9">Nucleus</location>
        <location evidence="1 9">Nuclear pore complex</location>
    </subcellularLocation>
</comment>
<dbReference type="Proteomes" id="UP001431209">
    <property type="component" value="Unassembled WGS sequence"/>
</dbReference>
<name>A0AAW2ZNX9_9EUKA</name>
<dbReference type="GO" id="GO:0006406">
    <property type="term" value="P:mRNA export from nucleus"/>
    <property type="evidence" value="ECO:0007669"/>
    <property type="project" value="TreeGrafter"/>
</dbReference>
<keyword evidence="12" id="KW-1185">Reference proteome</keyword>
<evidence type="ECO:0000256" key="2">
    <source>
        <dbReference type="ARBA" id="ARBA00005573"/>
    </source>
</evidence>
<comment type="subunit">
    <text evidence="9">Component of the nuclear pore complex (NPC).</text>
</comment>
<evidence type="ECO:0000313" key="11">
    <source>
        <dbReference type="EMBL" id="KAL0490939.1"/>
    </source>
</evidence>
<keyword evidence="6 9" id="KW-0811">Translocation</keyword>
<dbReference type="AlphaFoldDB" id="A0AAW2ZNX9"/>
<accession>A0AAW2ZNX9</accession>
<organism evidence="11 12">
    <name type="scientific">Acrasis kona</name>
    <dbReference type="NCBI Taxonomy" id="1008807"/>
    <lineage>
        <taxon>Eukaryota</taxon>
        <taxon>Discoba</taxon>
        <taxon>Heterolobosea</taxon>
        <taxon>Tetramitia</taxon>
        <taxon>Eutetramitia</taxon>
        <taxon>Acrasidae</taxon>
        <taxon>Acrasis</taxon>
    </lineage>
</organism>
<evidence type="ECO:0000256" key="5">
    <source>
        <dbReference type="ARBA" id="ARBA00022927"/>
    </source>
</evidence>
<dbReference type="GO" id="GO:0045893">
    <property type="term" value="P:positive regulation of DNA-templated transcription"/>
    <property type="evidence" value="ECO:0007669"/>
    <property type="project" value="TreeGrafter"/>
</dbReference>
<dbReference type="GO" id="GO:0017056">
    <property type="term" value="F:structural constituent of nuclear pore"/>
    <property type="evidence" value="ECO:0007669"/>
    <property type="project" value="TreeGrafter"/>
</dbReference>
<feature type="compositionally biased region" description="Polar residues" evidence="10">
    <location>
        <begin position="49"/>
        <end position="64"/>
    </location>
</feature>
<evidence type="ECO:0000256" key="7">
    <source>
        <dbReference type="ARBA" id="ARBA00023132"/>
    </source>
</evidence>
<sequence>MYGSTFSFGGDNAFAFGDSRRSARNFIPEPYQPANLEQNKNVSDDDTNMQESQTSNGIKTPTSVSSDAWSAFVSESHKQFMMFRQDIKKFSDSEFLLDSSIPSYYDSNTRETQQKKQEVVYEAAREYETCLYAYLERLEETNQNTEKAQEQLQIMHLCRILFFGPQSRSVQTLSSQIVQWIQKWREPDISSDKNMMEHVNEEWWGVVHALLLQGHTDIANSYLNYYNKDDASINVLKQLAEELPRINVRDDPHSFKYKFDKWQKQVRANASKTSNANIKTCFSILSGDTNTIQEKSSSWHQELAAKLLYKYPTSSRQEIMDMCALLSSTYKEQIKRDALDSLVVLIIPSKMEAALDFINKKNQPEWLSAHLSDLMVHMTRSEGLKKSRDQHIIKYSNTLEVSWWRISLDYLVTTQDQSHVKSLLQNIELDQPTKLTKVIEWCKHHQNEELVEVMHELYQRYANKFINKNNAIAIRYLLLANRRDKVNRLVSSTLNKYITKALKGESQDEELRCIADIVEQESIAEQDSSLLFVHQYVSLLDGFKLLKEENVSHALARLVSILLSDCVNCGITRRFCILLLNHAVELLRRDEIVFDYRATTSMMDCLVKLELSHRDLLKDVKKEMIDRIRFSLVANMSRTITNQ</sequence>
<reference evidence="11 12" key="1">
    <citation type="submission" date="2024-03" db="EMBL/GenBank/DDBJ databases">
        <title>The Acrasis kona genome and developmental transcriptomes reveal deep origins of eukaryotic multicellular pathways.</title>
        <authorList>
            <person name="Sheikh S."/>
            <person name="Fu C.-J."/>
            <person name="Brown M.W."/>
            <person name="Baldauf S.L."/>
        </authorList>
    </citation>
    <scope>NUCLEOTIDE SEQUENCE [LARGE SCALE GENOMIC DNA]</scope>
    <source>
        <strain evidence="11 12">ATCC MYA-3509</strain>
    </source>
</reference>
<evidence type="ECO:0000313" key="12">
    <source>
        <dbReference type="Proteomes" id="UP001431209"/>
    </source>
</evidence>
<dbReference type="Pfam" id="PF07575">
    <property type="entry name" value="Nucleopor_Nup85"/>
    <property type="match status" value="1"/>
</dbReference>
<keyword evidence="9" id="KW-0472">Membrane</keyword>
<dbReference type="InterPro" id="IPR011502">
    <property type="entry name" value="Nucleoporin_Nup85"/>
</dbReference>
<feature type="region of interest" description="Disordered" evidence="10">
    <location>
        <begin position="25"/>
        <end position="64"/>
    </location>
</feature>
<keyword evidence="3 9" id="KW-0813">Transport</keyword>
<keyword evidence="8 9" id="KW-0539">Nucleus</keyword>
<evidence type="ECO:0000256" key="3">
    <source>
        <dbReference type="ARBA" id="ARBA00022448"/>
    </source>
</evidence>
<dbReference type="GO" id="GO:0031080">
    <property type="term" value="C:nuclear pore outer ring"/>
    <property type="evidence" value="ECO:0007669"/>
    <property type="project" value="TreeGrafter"/>
</dbReference>
<evidence type="ECO:0000256" key="1">
    <source>
        <dbReference type="ARBA" id="ARBA00004567"/>
    </source>
</evidence>
<dbReference type="PANTHER" id="PTHR13373:SF21">
    <property type="entry name" value="NUCLEAR PORE COMPLEX PROTEIN NUP85"/>
    <property type="match status" value="1"/>
</dbReference>
<evidence type="ECO:0000256" key="9">
    <source>
        <dbReference type="RuleBase" id="RU365073"/>
    </source>
</evidence>
<proteinExistence type="inferred from homology"/>
<protein>
    <recommendedName>
        <fullName evidence="9">Nuclear pore complex protein Nup85</fullName>
    </recommendedName>
</protein>